<feature type="compositionally biased region" description="Basic residues" evidence="1">
    <location>
        <begin position="260"/>
        <end position="271"/>
    </location>
</feature>
<dbReference type="InterPro" id="IPR021421">
    <property type="entry name" value="DUF3071"/>
</dbReference>
<dbReference type="Pfam" id="PF11268">
    <property type="entry name" value="DUF3071"/>
    <property type="match status" value="1"/>
</dbReference>
<feature type="region of interest" description="Disordered" evidence="1">
    <location>
        <begin position="169"/>
        <end position="349"/>
    </location>
</feature>
<feature type="compositionally biased region" description="Low complexity" evidence="1">
    <location>
        <begin position="302"/>
        <end position="321"/>
    </location>
</feature>
<protein>
    <submittedName>
        <fullName evidence="3">Septation protein SepH</fullName>
    </submittedName>
</protein>
<proteinExistence type="predicted"/>
<dbReference type="RefSeq" id="WP_345416530.1">
    <property type="nucleotide sequence ID" value="NZ_BAABHO010000023.1"/>
</dbReference>
<evidence type="ECO:0000259" key="2">
    <source>
        <dbReference type="Pfam" id="PF11268"/>
    </source>
</evidence>
<evidence type="ECO:0000313" key="3">
    <source>
        <dbReference type="EMBL" id="GAA4793225.1"/>
    </source>
</evidence>
<comment type="caution">
    <text evidence="3">The sequence shown here is derived from an EMBL/GenBank/DDBJ whole genome shotgun (WGS) entry which is preliminary data.</text>
</comment>
<dbReference type="InterPro" id="IPR047682">
    <property type="entry name" value="SepH-like"/>
</dbReference>
<accession>A0ABP9BBK9</accession>
<name>A0ABP9BBK9_9PSEU</name>
<keyword evidence="4" id="KW-1185">Reference proteome</keyword>
<sequence>MRQLRVVGLGDDHETVILEDPIRHERFVVTGDERLRAAARGDVRRLGQMEIEVTSPLRPRDIQARVRAGESVDDVAAAGGVSVAHVERFAYPVLLERARVAEIARRAHPVLPADPTRTEGRTLGEIVSATFLARGRDLDDARWDAHKAEDAQWVVTLSWQAGRSDNVARWTFRPGPSGGVVDPRDDPARELLGQDPVAGGPRRVDTPTTPAPQSAPVEAPAEETPALAVSGDTAPARRATAHGAHTGSGHASSGPSGTRRAARGAARRGTRPPRGTAVPDEHVPAPRTARREDAPDTPPVTEPATEPVTTPVPDAAAAETPETGRRGKRSHPIVPSWEDVLLGTRSPRT</sequence>
<feature type="domain" description="DUF3071" evidence="2">
    <location>
        <begin position="1"/>
        <end position="172"/>
    </location>
</feature>
<dbReference type="NCBIfam" id="NF040712">
    <property type="entry name" value="SepH"/>
    <property type="match status" value="1"/>
</dbReference>
<dbReference type="Proteomes" id="UP001500928">
    <property type="component" value="Unassembled WGS sequence"/>
</dbReference>
<organism evidence="3 4">
    <name type="scientific">Actinomycetospora chlora</name>
    <dbReference type="NCBI Taxonomy" id="663608"/>
    <lineage>
        <taxon>Bacteria</taxon>
        <taxon>Bacillati</taxon>
        <taxon>Actinomycetota</taxon>
        <taxon>Actinomycetes</taxon>
        <taxon>Pseudonocardiales</taxon>
        <taxon>Pseudonocardiaceae</taxon>
        <taxon>Actinomycetospora</taxon>
    </lineage>
</organism>
<evidence type="ECO:0000313" key="4">
    <source>
        <dbReference type="Proteomes" id="UP001500928"/>
    </source>
</evidence>
<feature type="compositionally biased region" description="Low complexity" evidence="1">
    <location>
        <begin position="215"/>
        <end position="228"/>
    </location>
</feature>
<gene>
    <name evidence="3" type="primary">sepH</name>
    <name evidence="3" type="ORF">GCM10023200_31270</name>
</gene>
<feature type="compositionally biased region" description="Basic and acidic residues" evidence="1">
    <location>
        <begin position="279"/>
        <end position="294"/>
    </location>
</feature>
<dbReference type="EMBL" id="BAABHO010000023">
    <property type="protein sequence ID" value="GAA4793225.1"/>
    <property type="molecule type" value="Genomic_DNA"/>
</dbReference>
<feature type="compositionally biased region" description="Low complexity" evidence="1">
    <location>
        <begin position="241"/>
        <end position="259"/>
    </location>
</feature>
<evidence type="ECO:0000256" key="1">
    <source>
        <dbReference type="SAM" id="MobiDB-lite"/>
    </source>
</evidence>
<reference evidence="4" key="1">
    <citation type="journal article" date="2019" name="Int. J. Syst. Evol. Microbiol.">
        <title>The Global Catalogue of Microorganisms (GCM) 10K type strain sequencing project: providing services to taxonomists for standard genome sequencing and annotation.</title>
        <authorList>
            <consortium name="The Broad Institute Genomics Platform"/>
            <consortium name="The Broad Institute Genome Sequencing Center for Infectious Disease"/>
            <person name="Wu L."/>
            <person name="Ma J."/>
        </authorList>
    </citation>
    <scope>NUCLEOTIDE SEQUENCE [LARGE SCALE GENOMIC DNA]</scope>
    <source>
        <strain evidence="4">JCM 17979</strain>
    </source>
</reference>